<dbReference type="Pfam" id="PF06218">
    <property type="entry name" value="NPR2"/>
    <property type="match status" value="2"/>
</dbReference>
<protein>
    <recommendedName>
        <fullName evidence="3">NodB homology domain-containing protein</fullName>
    </recommendedName>
</protein>
<evidence type="ECO:0000259" key="3">
    <source>
        <dbReference type="PROSITE" id="PS51677"/>
    </source>
</evidence>
<dbReference type="OrthoDB" id="338854at2759"/>
<dbReference type="GO" id="GO:0005096">
    <property type="term" value="F:GTPase activator activity"/>
    <property type="evidence" value="ECO:0007669"/>
    <property type="project" value="TreeGrafter"/>
</dbReference>
<dbReference type="Proteomes" id="UP000078561">
    <property type="component" value="Unassembled WGS sequence"/>
</dbReference>
<proteinExistence type="inferred from homology"/>
<dbReference type="GO" id="GO:0016810">
    <property type="term" value="F:hydrolase activity, acting on carbon-nitrogen (but not peptide) bonds"/>
    <property type="evidence" value="ECO:0007669"/>
    <property type="project" value="InterPro"/>
</dbReference>
<feature type="region of interest" description="Disordered" evidence="2">
    <location>
        <begin position="35"/>
        <end position="86"/>
    </location>
</feature>
<dbReference type="PANTHER" id="PTHR12991:SF10">
    <property type="entry name" value="GATOR COMPLEX PROTEIN NPRL2"/>
    <property type="match status" value="1"/>
</dbReference>
<dbReference type="GO" id="GO:1904262">
    <property type="term" value="P:negative regulation of TORC1 signaling"/>
    <property type="evidence" value="ECO:0007669"/>
    <property type="project" value="UniProtKB-ARBA"/>
</dbReference>
<comment type="similarity">
    <text evidence="1">Belongs to the NPR2 family.</text>
</comment>
<reference evidence="4" key="1">
    <citation type="submission" date="2016-04" db="EMBL/GenBank/DDBJ databases">
        <authorList>
            <person name="Evans L.H."/>
            <person name="Alamgir A."/>
            <person name="Owens N."/>
            <person name="Weber N.D."/>
            <person name="Virtaneva K."/>
            <person name="Barbian K."/>
            <person name="Babar A."/>
            <person name="Rosenke K."/>
        </authorList>
    </citation>
    <scope>NUCLEOTIDE SEQUENCE [LARGE SCALE GENOMIC DNA]</scope>
    <source>
        <strain evidence="4">CBS 101.48</strain>
    </source>
</reference>
<evidence type="ECO:0000256" key="2">
    <source>
        <dbReference type="SAM" id="MobiDB-lite"/>
    </source>
</evidence>
<dbReference type="Pfam" id="PF01522">
    <property type="entry name" value="Polysacc_deac_1"/>
    <property type="match status" value="1"/>
</dbReference>
<dbReference type="InterPro" id="IPR009348">
    <property type="entry name" value="NPR2-like"/>
</dbReference>
<name>A0A163MF16_ABSGL</name>
<dbReference type="GO" id="GO:1990130">
    <property type="term" value="C:GATOR1 complex"/>
    <property type="evidence" value="ECO:0007669"/>
    <property type="project" value="TreeGrafter"/>
</dbReference>
<evidence type="ECO:0000313" key="5">
    <source>
        <dbReference type="Proteomes" id="UP000078561"/>
    </source>
</evidence>
<keyword evidence="5" id="KW-1185">Reference proteome</keyword>
<dbReference type="InterPro" id="IPR002509">
    <property type="entry name" value="NODB_dom"/>
</dbReference>
<feature type="region of interest" description="Disordered" evidence="2">
    <location>
        <begin position="775"/>
        <end position="794"/>
    </location>
</feature>
<feature type="compositionally biased region" description="Polar residues" evidence="2">
    <location>
        <begin position="775"/>
        <end position="784"/>
    </location>
</feature>
<dbReference type="STRING" id="4829.A0A163MF16"/>
<dbReference type="InterPro" id="IPR011330">
    <property type="entry name" value="Glyco_hydro/deAcase_b/a-brl"/>
</dbReference>
<dbReference type="FunCoup" id="A0A163MF16">
    <property type="interactions" value="180"/>
</dbReference>
<organism evidence="4">
    <name type="scientific">Absidia glauca</name>
    <name type="common">Pin mould</name>
    <dbReference type="NCBI Taxonomy" id="4829"/>
    <lineage>
        <taxon>Eukaryota</taxon>
        <taxon>Fungi</taxon>
        <taxon>Fungi incertae sedis</taxon>
        <taxon>Mucoromycota</taxon>
        <taxon>Mucoromycotina</taxon>
        <taxon>Mucoromycetes</taxon>
        <taxon>Mucorales</taxon>
        <taxon>Cunninghamellaceae</taxon>
        <taxon>Absidia</taxon>
    </lineage>
</organism>
<gene>
    <name evidence="4" type="primary">ABSGL_10139.1 scaffold 11786</name>
</gene>
<dbReference type="PROSITE" id="PS51677">
    <property type="entry name" value="NODB"/>
    <property type="match status" value="1"/>
</dbReference>
<evidence type="ECO:0000313" key="4">
    <source>
        <dbReference type="EMBL" id="SAM04279.1"/>
    </source>
</evidence>
<dbReference type="InParanoid" id="A0A163MF16"/>
<sequence length="806" mass="91023">MEFQGFPRIHSIFYAVFDIIKGTVVKHQVPEGSITLKAPQQKPTPNDQPLVARHSEASQGSQQVSSERQHSQHQKQYDSQPPQQHISSNKPLIDFEAISEYIIPKNQLYKRLVTISTGNYKVMGCPVVLHDHEKYRNLRNEFRFNLCFIFDDQAETTSYEAVVRKLSRVLEGLELECDFLSQDANTESKTVQNVIEQLYEDLNSYCECQIPINAFNTINLKLFPSYPNPPSVYDYQVPVTTMDVKNMMTSNWDITVQKVAKHINGINHVKKISELTNVKPEWTRLCMEHLMYYGCIVMTDIFQFGNVYAIQPELTRLLDEKSGLGRECLEYITLPGADIPLLSRVFALYSGLQYGLSVRDWMEEHQVNTLSIDIRRFISFGVIKGLIYRVHKYPILVNCHHQQESRSVFPTSEQQYTLINRNTGMVIHPDVLVYLDGQHHYDEICTQLKCSSQELDEHLGFSTKELPLFDSTTTVALETVSCQSATAPNNGAPTYVPQNNFPWKNKYPTPLSVPQIKPEWAKLVNNATMPQAPISVKGPDGSLVPPPPGSKDTYCHWSFYQCLKPTDIASCQKGNWAVTYDDGPSPFSTKLYDYLKQNNIKATFFVIGGQVIQYPDLLKRLHEDGHEIGIHTWSHQLLTSQTNEQIIAELKWTELAIQEVIGLSPKFMRPPFGDMDDRVREVVKQLGFIPVIWNHDTFDWKLASGGVTAQAIDTTVKGWAANASTATIGGISLEHDISQAGVEIALKALPVLKSAYNLTLTSQCGNISHQDTFKEQNAQPSTVTPGGKPSSDAMDSLVFMKTNMSS</sequence>
<evidence type="ECO:0000256" key="1">
    <source>
        <dbReference type="ARBA" id="ARBA00008433"/>
    </source>
</evidence>
<feature type="compositionally biased region" description="Polar residues" evidence="2">
    <location>
        <begin position="57"/>
        <end position="66"/>
    </location>
</feature>
<dbReference type="GO" id="GO:0005774">
    <property type="term" value="C:vacuolar membrane"/>
    <property type="evidence" value="ECO:0007669"/>
    <property type="project" value="TreeGrafter"/>
</dbReference>
<dbReference type="AlphaFoldDB" id="A0A163MF16"/>
<feature type="domain" description="NodB homology" evidence="3">
    <location>
        <begin position="574"/>
        <end position="761"/>
    </location>
</feature>
<dbReference type="CDD" id="cd10952">
    <property type="entry name" value="CE4_MrCDA_like"/>
    <property type="match status" value="1"/>
</dbReference>
<dbReference type="Gene3D" id="3.20.20.370">
    <property type="entry name" value="Glycoside hydrolase/deacetylase"/>
    <property type="match status" value="1"/>
</dbReference>
<accession>A0A163MF16</accession>
<feature type="compositionally biased region" description="Polar residues" evidence="2">
    <location>
        <begin position="77"/>
        <end position="86"/>
    </location>
</feature>
<dbReference type="GO" id="GO:0010508">
    <property type="term" value="P:positive regulation of autophagy"/>
    <property type="evidence" value="ECO:0007669"/>
    <property type="project" value="TreeGrafter"/>
</dbReference>
<dbReference type="SUPFAM" id="SSF88713">
    <property type="entry name" value="Glycoside hydrolase/deacetylase"/>
    <property type="match status" value="1"/>
</dbReference>
<dbReference type="GO" id="GO:0005975">
    <property type="term" value="P:carbohydrate metabolic process"/>
    <property type="evidence" value="ECO:0007669"/>
    <property type="project" value="InterPro"/>
</dbReference>
<dbReference type="EMBL" id="LT554351">
    <property type="protein sequence ID" value="SAM04279.1"/>
    <property type="molecule type" value="Genomic_DNA"/>
</dbReference>
<dbReference type="PANTHER" id="PTHR12991">
    <property type="entry name" value="NITROGEN PERMEASE REGULATOR 2/TUMOR SUPPRESSOR CANDIDATE 4"/>
    <property type="match status" value="1"/>
</dbReference>